<dbReference type="RefSeq" id="XP_020434011.1">
    <property type="nucleotide sequence ID" value="XM_020576022.1"/>
</dbReference>
<dbReference type="AlphaFoldDB" id="D3B9I2"/>
<comment type="caution">
    <text evidence="1">The sequence shown here is derived from an EMBL/GenBank/DDBJ whole genome shotgun (WGS) entry which is preliminary data.</text>
</comment>
<dbReference type="EMBL" id="ADBJ01000022">
    <property type="protein sequence ID" value="EFA81894.1"/>
    <property type="molecule type" value="Genomic_DNA"/>
</dbReference>
<dbReference type="InParanoid" id="D3B9I2"/>
<evidence type="ECO:0000313" key="2">
    <source>
        <dbReference type="Proteomes" id="UP000001396"/>
    </source>
</evidence>
<gene>
    <name evidence="1" type="ORF">PPL_05126</name>
</gene>
<proteinExistence type="predicted"/>
<evidence type="ECO:0000313" key="1">
    <source>
        <dbReference type="EMBL" id="EFA81894.1"/>
    </source>
</evidence>
<reference evidence="1 2" key="1">
    <citation type="journal article" date="2011" name="Genome Res.">
        <title>Phylogeny-wide analysis of social amoeba genomes highlights ancient origins for complex intercellular communication.</title>
        <authorList>
            <person name="Heidel A.J."/>
            <person name="Lawal H.M."/>
            <person name="Felder M."/>
            <person name="Schilde C."/>
            <person name="Helps N.R."/>
            <person name="Tunggal B."/>
            <person name="Rivero F."/>
            <person name="John U."/>
            <person name="Schleicher M."/>
            <person name="Eichinger L."/>
            <person name="Platzer M."/>
            <person name="Noegel A.A."/>
            <person name="Schaap P."/>
            <person name="Gloeckner G."/>
        </authorList>
    </citation>
    <scope>NUCLEOTIDE SEQUENCE [LARGE SCALE GENOMIC DNA]</scope>
    <source>
        <strain evidence="2">ATCC 26659 / Pp 5 / PN500</strain>
    </source>
</reference>
<dbReference type="GeneID" id="31360612"/>
<protein>
    <submittedName>
        <fullName evidence="1">Uncharacterized protein</fullName>
    </submittedName>
</protein>
<name>D3B9I2_HETP5</name>
<organism evidence="1 2">
    <name type="scientific">Heterostelium pallidum (strain ATCC 26659 / Pp 5 / PN500)</name>
    <name type="common">Cellular slime mold</name>
    <name type="synonym">Polysphondylium pallidum</name>
    <dbReference type="NCBI Taxonomy" id="670386"/>
    <lineage>
        <taxon>Eukaryota</taxon>
        <taxon>Amoebozoa</taxon>
        <taxon>Evosea</taxon>
        <taxon>Eumycetozoa</taxon>
        <taxon>Dictyostelia</taxon>
        <taxon>Acytosteliales</taxon>
        <taxon>Acytosteliaceae</taxon>
        <taxon>Heterostelium</taxon>
    </lineage>
</organism>
<sequence length="209" mass="22817">MWVGTTVDVVLVVDGLGVRTVNSQSHQISKTREYHFESWAESIFLQSLDDRVEVFENGVVELRRDATVVGADHALTETGCGCREVGVDGDEYDDDDGEGSGDVDESKFCLLPDDDDPSLWNALARERGLVGGGGCPMGDDIADDVLESGDVGSDDEELESVGEFKLLFKLRLVNEGDESVGVFGADEFIKCICERFNEVGVFLMKLFDC</sequence>
<keyword evidence="2" id="KW-1185">Reference proteome</keyword>
<dbReference type="Proteomes" id="UP000001396">
    <property type="component" value="Unassembled WGS sequence"/>
</dbReference>
<accession>D3B9I2</accession>